<proteinExistence type="predicted"/>
<protein>
    <submittedName>
        <fullName evidence="1">Uncharacterized protein</fullName>
    </submittedName>
</protein>
<keyword evidence="2" id="KW-1185">Reference proteome</keyword>
<comment type="caution">
    <text evidence="1">The sequence shown here is derived from an EMBL/GenBank/DDBJ whole genome shotgun (WGS) entry which is preliminary data.</text>
</comment>
<evidence type="ECO:0000313" key="1">
    <source>
        <dbReference type="EMBL" id="MFI7263096.1"/>
    </source>
</evidence>
<evidence type="ECO:0000313" key="2">
    <source>
        <dbReference type="Proteomes" id="UP001612812"/>
    </source>
</evidence>
<dbReference type="EMBL" id="JBITLE010000003">
    <property type="protein sequence ID" value="MFI7263096.1"/>
    <property type="molecule type" value="Genomic_DNA"/>
</dbReference>
<sequence length="296" mass="32833">MAPAAYGLAFSAFMEKAAGRSDDDAMTPQREDELLRGMLAHQVGIEPDRAAAVLDLAAVGVVNNAWRNGPVEDWHAGDGPLNDGDMLRINAHTSWRIRQIIRRWRYEVGLPADADAGQLDDVSVDDWDWLAVRVWRWLVKPQRLLPGGFRLIEIAGDDLADYNEHVPGTLGAWATTAEKRGGRYAAWRAATHGGLACRHWWGTPSWPDLVHAFVTVLDEPSHRHWGPERQWRRGLRQEPVQVQDRSGLRKLLLRSPWLLDQPAAQWVVAAGIGHLLPPMAPLHASTDIGGGASRPG</sequence>
<organism evidence="1 2">
    <name type="scientific">Micromonospora maritima</name>
    <dbReference type="NCBI Taxonomy" id="986711"/>
    <lineage>
        <taxon>Bacteria</taxon>
        <taxon>Bacillati</taxon>
        <taxon>Actinomycetota</taxon>
        <taxon>Actinomycetes</taxon>
        <taxon>Micromonosporales</taxon>
        <taxon>Micromonosporaceae</taxon>
        <taxon>Micromonospora</taxon>
    </lineage>
</organism>
<reference evidence="1 2" key="1">
    <citation type="submission" date="2024-10" db="EMBL/GenBank/DDBJ databases">
        <title>The Natural Products Discovery Center: Release of the First 8490 Sequenced Strains for Exploring Actinobacteria Biosynthetic Diversity.</title>
        <authorList>
            <person name="Kalkreuter E."/>
            <person name="Kautsar S.A."/>
            <person name="Yang D."/>
            <person name="Bader C.D."/>
            <person name="Teijaro C.N."/>
            <person name="Fluegel L."/>
            <person name="Davis C.M."/>
            <person name="Simpson J.R."/>
            <person name="Lauterbach L."/>
            <person name="Steele A.D."/>
            <person name="Gui C."/>
            <person name="Meng S."/>
            <person name="Li G."/>
            <person name="Viehrig K."/>
            <person name="Ye F."/>
            <person name="Su P."/>
            <person name="Kiefer A.F."/>
            <person name="Nichols A."/>
            <person name="Cepeda A.J."/>
            <person name="Yan W."/>
            <person name="Fan B."/>
            <person name="Jiang Y."/>
            <person name="Adhikari A."/>
            <person name="Zheng C.-J."/>
            <person name="Schuster L."/>
            <person name="Cowan T.M."/>
            <person name="Smanski M.J."/>
            <person name="Chevrette M.G."/>
            <person name="De Carvalho L.P.S."/>
            <person name="Shen B."/>
        </authorList>
    </citation>
    <scope>NUCLEOTIDE SEQUENCE [LARGE SCALE GENOMIC DNA]</scope>
    <source>
        <strain evidence="1 2">NPDC049845</strain>
    </source>
</reference>
<gene>
    <name evidence="1" type="ORF">ACIBP4_12445</name>
</gene>
<dbReference type="RefSeq" id="WP_396769013.1">
    <property type="nucleotide sequence ID" value="NZ_JBITLA010000003.1"/>
</dbReference>
<accession>A0ABW7ZJR9</accession>
<name>A0ABW7ZJR9_9ACTN</name>
<dbReference type="Proteomes" id="UP001612812">
    <property type="component" value="Unassembled WGS sequence"/>
</dbReference>